<dbReference type="EMBL" id="QZBD01000028">
    <property type="protein sequence ID" value="THY35175.1"/>
    <property type="molecule type" value="Genomic_DNA"/>
</dbReference>
<accession>A0A4S9M0B5</accession>
<organism evidence="1 2">
    <name type="scientific">Aureobasidium pullulans</name>
    <name type="common">Black yeast</name>
    <name type="synonym">Pullularia pullulans</name>
    <dbReference type="NCBI Taxonomy" id="5580"/>
    <lineage>
        <taxon>Eukaryota</taxon>
        <taxon>Fungi</taxon>
        <taxon>Dikarya</taxon>
        <taxon>Ascomycota</taxon>
        <taxon>Pezizomycotina</taxon>
        <taxon>Dothideomycetes</taxon>
        <taxon>Dothideomycetidae</taxon>
        <taxon>Dothideales</taxon>
        <taxon>Saccotheciaceae</taxon>
        <taxon>Aureobasidium</taxon>
    </lineage>
</organism>
<gene>
    <name evidence="1" type="ORF">D6D01_01550</name>
</gene>
<protein>
    <submittedName>
        <fullName evidence="1">Uncharacterized protein</fullName>
    </submittedName>
</protein>
<proteinExistence type="predicted"/>
<dbReference type="Proteomes" id="UP000306584">
    <property type="component" value="Unassembled WGS sequence"/>
</dbReference>
<reference evidence="1 2" key="1">
    <citation type="submission" date="2018-10" db="EMBL/GenBank/DDBJ databases">
        <title>Fifty Aureobasidium pullulans genomes reveal a recombining polyextremotolerant generalist.</title>
        <authorList>
            <person name="Gostincar C."/>
            <person name="Turk M."/>
            <person name="Zajc J."/>
            <person name="Gunde-Cimerman N."/>
        </authorList>
    </citation>
    <scope>NUCLEOTIDE SEQUENCE [LARGE SCALE GENOMIC DNA]</scope>
    <source>
        <strain evidence="1 2">EXF-6604</strain>
    </source>
</reference>
<evidence type="ECO:0000313" key="2">
    <source>
        <dbReference type="Proteomes" id="UP000306584"/>
    </source>
</evidence>
<comment type="caution">
    <text evidence="1">The sequence shown here is derived from an EMBL/GenBank/DDBJ whole genome shotgun (WGS) entry which is preliminary data.</text>
</comment>
<dbReference type="AlphaFoldDB" id="A0A4S9M0B5"/>
<sequence>MRGNRSLSPGSTGYKRCGGVDLQQLSANWHFAGRFARQLKTVHLKSDTEHFFQPSISLNGHRLVVCSRDNKVSQVENWHYIDLSVPREALEDLILPNAMPPPDLQGSTSPAFMIPLQNTVGTYYSTGTFALFEGIEHGCKLPKNLVCAAATGSGHDFPESQYLVYVTQNQRLVMPKTEIWYVEIQRYGAGGRVKSTSPNRLLALSGKLKQPSLGFNWVREDEAGPRVFCVLLAFSESGSIWCLKLPGVKPRWLN</sequence>
<evidence type="ECO:0000313" key="1">
    <source>
        <dbReference type="EMBL" id="THY35175.1"/>
    </source>
</evidence>
<name>A0A4S9M0B5_AURPU</name>